<proteinExistence type="predicted"/>
<accession>A0A9P7EYC7</accession>
<comment type="caution">
    <text evidence="2">The sequence shown here is derived from an EMBL/GenBank/DDBJ whole genome shotgun (WGS) entry which is preliminary data.</text>
</comment>
<dbReference type="OrthoDB" id="2670913at2759"/>
<protein>
    <submittedName>
        <fullName evidence="2">Uncharacterized protein</fullName>
    </submittedName>
</protein>
<evidence type="ECO:0000256" key="1">
    <source>
        <dbReference type="SAM" id="MobiDB-lite"/>
    </source>
</evidence>
<keyword evidence="3" id="KW-1185">Reference proteome</keyword>
<feature type="region of interest" description="Disordered" evidence="1">
    <location>
        <begin position="85"/>
        <end position="104"/>
    </location>
</feature>
<evidence type="ECO:0000313" key="3">
    <source>
        <dbReference type="Proteomes" id="UP000823399"/>
    </source>
</evidence>
<organism evidence="2 3">
    <name type="scientific">Suillus discolor</name>
    <dbReference type="NCBI Taxonomy" id="1912936"/>
    <lineage>
        <taxon>Eukaryota</taxon>
        <taxon>Fungi</taxon>
        <taxon>Dikarya</taxon>
        <taxon>Basidiomycota</taxon>
        <taxon>Agaricomycotina</taxon>
        <taxon>Agaricomycetes</taxon>
        <taxon>Agaricomycetidae</taxon>
        <taxon>Boletales</taxon>
        <taxon>Suillineae</taxon>
        <taxon>Suillaceae</taxon>
        <taxon>Suillus</taxon>
    </lineage>
</organism>
<feature type="region of interest" description="Disordered" evidence="1">
    <location>
        <begin position="1"/>
        <end position="35"/>
    </location>
</feature>
<sequence>MSDQNQLGDLRSGPPPHIEISNEPNPAERPGRPHGKICWFLGKVTNGAIKNISCSNLRDSCSRDPVLPNVDREGVSSISNIEIQDAPPGVEQGADPSSALQEANDAAKGMNLLSGHVTSGVSAAKNASTDLEDAYKFRDTYLQPLRIFDSIIEKLGDAHWP</sequence>
<dbReference type="GeneID" id="64696314"/>
<reference evidence="2" key="1">
    <citation type="journal article" date="2020" name="New Phytol.">
        <title>Comparative genomics reveals dynamic genome evolution in host specialist ectomycorrhizal fungi.</title>
        <authorList>
            <person name="Lofgren L.A."/>
            <person name="Nguyen N.H."/>
            <person name="Vilgalys R."/>
            <person name="Ruytinx J."/>
            <person name="Liao H.L."/>
            <person name="Branco S."/>
            <person name="Kuo A."/>
            <person name="LaButti K."/>
            <person name="Lipzen A."/>
            <person name="Andreopoulos W."/>
            <person name="Pangilinan J."/>
            <person name="Riley R."/>
            <person name="Hundley H."/>
            <person name="Na H."/>
            <person name="Barry K."/>
            <person name="Grigoriev I.V."/>
            <person name="Stajich J.E."/>
            <person name="Kennedy P.G."/>
        </authorList>
    </citation>
    <scope>NUCLEOTIDE SEQUENCE</scope>
    <source>
        <strain evidence="2">FC423</strain>
    </source>
</reference>
<dbReference type="AlphaFoldDB" id="A0A9P7EYC7"/>
<dbReference type="EMBL" id="JABBWM010000062">
    <property type="protein sequence ID" value="KAG2098225.1"/>
    <property type="molecule type" value="Genomic_DNA"/>
</dbReference>
<evidence type="ECO:0000313" key="2">
    <source>
        <dbReference type="EMBL" id="KAG2098225.1"/>
    </source>
</evidence>
<name>A0A9P7EYC7_9AGAM</name>
<dbReference type="Proteomes" id="UP000823399">
    <property type="component" value="Unassembled WGS sequence"/>
</dbReference>
<dbReference type="RefSeq" id="XP_041288779.1">
    <property type="nucleotide sequence ID" value="XM_041434055.1"/>
</dbReference>
<gene>
    <name evidence="2" type="ORF">F5147DRAFT_656117</name>
</gene>